<evidence type="ECO:0000313" key="1">
    <source>
        <dbReference type="EMBL" id="EJZ04370.1"/>
    </source>
</evidence>
<dbReference type="AlphaFoldDB" id="K0UHE6"/>
<protein>
    <submittedName>
        <fullName evidence="1">Arylsulfatase</fullName>
    </submittedName>
</protein>
<dbReference type="PATRIC" id="fig|1194972.3.peg.5769"/>
<name>K0UHE6_MYCVA</name>
<keyword evidence="2" id="KW-1185">Reference proteome</keyword>
<evidence type="ECO:0000313" key="2">
    <source>
        <dbReference type="Proteomes" id="UP000006072"/>
    </source>
</evidence>
<gene>
    <name evidence="1" type="ORF">MVAC_29118</name>
</gene>
<dbReference type="HOGENOM" id="CLU_3346242_0_0_11"/>
<proteinExistence type="predicted"/>
<sequence>MCSAFLDTFKECAPRHEPASFSIDQIVKKLEEFLAAD</sequence>
<dbReference type="Proteomes" id="UP000006072">
    <property type="component" value="Unassembled WGS sequence"/>
</dbReference>
<accession>K0UHE6</accession>
<reference evidence="1 2" key="1">
    <citation type="journal article" date="2012" name="J. Bacteriol.">
        <title>Complete Genome Sequence of Mycobacterium vaccae Type Strain ATCC 25954.</title>
        <authorList>
            <person name="Ho Y.S."/>
            <person name="Adroub S.A."/>
            <person name="Abadi M."/>
            <person name="Al Alwan B."/>
            <person name="Alkhateeb R."/>
            <person name="Gao G."/>
            <person name="Ragab A."/>
            <person name="Ali S."/>
            <person name="van Soolingen D."/>
            <person name="Bitter W."/>
            <person name="Pain A."/>
            <person name="Abdallah A.M."/>
        </authorList>
    </citation>
    <scope>NUCLEOTIDE SEQUENCE [LARGE SCALE GENOMIC DNA]</scope>
    <source>
        <strain evidence="1 2">ATCC 25954</strain>
    </source>
</reference>
<organism evidence="1 2">
    <name type="scientific">Mycolicibacterium vaccae ATCC 25954</name>
    <dbReference type="NCBI Taxonomy" id="1194972"/>
    <lineage>
        <taxon>Bacteria</taxon>
        <taxon>Bacillati</taxon>
        <taxon>Actinomycetota</taxon>
        <taxon>Actinomycetes</taxon>
        <taxon>Mycobacteriales</taxon>
        <taxon>Mycobacteriaceae</taxon>
        <taxon>Mycolicibacterium</taxon>
    </lineage>
</organism>
<comment type="caution">
    <text evidence="1">The sequence shown here is derived from an EMBL/GenBank/DDBJ whole genome shotgun (WGS) entry which is preliminary data.</text>
</comment>
<dbReference type="EMBL" id="ALQA01000123">
    <property type="protein sequence ID" value="EJZ04370.1"/>
    <property type="molecule type" value="Genomic_DNA"/>
</dbReference>